<dbReference type="CDD" id="cd03443">
    <property type="entry name" value="PaaI_thioesterase"/>
    <property type="match status" value="1"/>
</dbReference>
<name>A0A1G9K2E1_9BACT</name>
<dbReference type="PANTHER" id="PTHR43240">
    <property type="entry name" value="1,4-DIHYDROXY-2-NAPHTHOYL-COA THIOESTERASE 1"/>
    <property type="match status" value="1"/>
</dbReference>
<dbReference type="PANTHER" id="PTHR43240:SF20">
    <property type="entry name" value="MEDIUM_LONG-CHAIN ACYL-COA THIOESTERASE YIGI"/>
    <property type="match status" value="1"/>
</dbReference>
<accession>A0A1G9K2E1</accession>
<evidence type="ECO:0000256" key="2">
    <source>
        <dbReference type="ARBA" id="ARBA00035880"/>
    </source>
</evidence>
<dbReference type="InterPro" id="IPR006683">
    <property type="entry name" value="Thioestr_dom"/>
</dbReference>
<dbReference type="Pfam" id="PF03061">
    <property type="entry name" value="4HBT"/>
    <property type="match status" value="1"/>
</dbReference>
<dbReference type="InterPro" id="IPR029069">
    <property type="entry name" value="HotDog_dom_sf"/>
</dbReference>
<evidence type="ECO:0000256" key="4">
    <source>
        <dbReference type="ARBA" id="ARBA00038381"/>
    </source>
</evidence>
<organism evidence="9 10">
    <name type="scientific">Catalinimonas alkaloidigena</name>
    <dbReference type="NCBI Taxonomy" id="1075417"/>
    <lineage>
        <taxon>Bacteria</taxon>
        <taxon>Pseudomonadati</taxon>
        <taxon>Bacteroidota</taxon>
        <taxon>Cytophagia</taxon>
        <taxon>Cytophagales</taxon>
        <taxon>Catalimonadaceae</taxon>
        <taxon>Catalinimonas</taxon>
    </lineage>
</organism>
<dbReference type="Gene3D" id="3.10.129.10">
    <property type="entry name" value="Hotdog Thioesterase"/>
    <property type="match status" value="1"/>
</dbReference>
<gene>
    <name evidence="9" type="ORF">SAMN05421823_10628</name>
</gene>
<evidence type="ECO:0000256" key="5">
    <source>
        <dbReference type="ARBA" id="ARBA00038894"/>
    </source>
</evidence>
<dbReference type="NCBIfam" id="TIGR00369">
    <property type="entry name" value="unchar_dom_1"/>
    <property type="match status" value="1"/>
</dbReference>
<proteinExistence type="inferred from homology"/>
<comment type="catalytic activity">
    <reaction evidence="2">
        <text>a fatty acyl-CoA + H2O = a fatty acid + CoA + H(+)</text>
        <dbReference type="Rhea" id="RHEA:16781"/>
        <dbReference type="ChEBI" id="CHEBI:15377"/>
        <dbReference type="ChEBI" id="CHEBI:15378"/>
        <dbReference type="ChEBI" id="CHEBI:28868"/>
        <dbReference type="ChEBI" id="CHEBI:57287"/>
        <dbReference type="ChEBI" id="CHEBI:77636"/>
        <dbReference type="EC" id="3.1.2.20"/>
    </reaction>
</comment>
<evidence type="ECO:0000256" key="6">
    <source>
        <dbReference type="ARBA" id="ARBA00040062"/>
    </source>
</evidence>
<feature type="domain" description="Thioesterase" evidence="8">
    <location>
        <begin position="51"/>
        <end position="124"/>
    </location>
</feature>
<evidence type="ECO:0000256" key="3">
    <source>
        <dbReference type="ARBA" id="ARBA00036002"/>
    </source>
</evidence>
<dbReference type="InterPro" id="IPR003736">
    <property type="entry name" value="PAAI_dom"/>
</dbReference>
<dbReference type="RefSeq" id="WP_089683636.1">
    <property type="nucleotide sequence ID" value="NZ_FNFO01000006.1"/>
</dbReference>
<comment type="catalytic activity">
    <reaction evidence="7">
        <text>a medium-chain fatty acyl-CoA + H2O = a medium-chain fatty acid + CoA + H(+)</text>
        <dbReference type="Rhea" id="RHEA:68184"/>
        <dbReference type="ChEBI" id="CHEBI:15377"/>
        <dbReference type="ChEBI" id="CHEBI:15378"/>
        <dbReference type="ChEBI" id="CHEBI:57287"/>
        <dbReference type="ChEBI" id="CHEBI:59558"/>
        <dbReference type="ChEBI" id="CHEBI:90546"/>
    </reaction>
</comment>
<dbReference type="AlphaFoldDB" id="A0A1G9K2E1"/>
<evidence type="ECO:0000313" key="9">
    <source>
        <dbReference type="EMBL" id="SDL43951.1"/>
    </source>
</evidence>
<sequence>MQSQNPNYEQTIREKLKGQHFMHLIGFDLTEIREGHIEGWLTLEEKHRQQFGFVHGGVISTLCDIVAGFAAYSLVPPDCGVVTGELKISYFKPGLGERLHVVGRVLKAGRRIHFCEAEVYAHTGDKRDFIAKATTTMVVVKPTTP</sequence>
<dbReference type="SUPFAM" id="SSF54637">
    <property type="entry name" value="Thioesterase/thiol ester dehydrase-isomerase"/>
    <property type="match status" value="1"/>
</dbReference>
<reference evidence="9 10" key="1">
    <citation type="submission" date="2016-10" db="EMBL/GenBank/DDBJ databases">
        <authorList>
            <person name="de Groot N.N."/>
        </authorList>
    </citation>
    <scope>NUCLEOTIDE SEQUENCE [LARGE SCALE GENOMIC DNA]</scope>
    <source>
        <strain evidence="9 10">DSM 25186</strain>
    </source>
</reference>
<evidence type="ECO:0000256" key="7">
    <source>
        <dbReference type="ARBA" id="ARBA00048062"/>
    </source>
</evidence>
<comment type="catalytic activity">
    <reaction evidence="3">
        <text>a long-chain fatty acyl-CoA + H2O = a long-chain fatty acid + CoA + H(+)</text>
        <dbReference type="Rhea" id="RHEA:67680"/>
        <dbReference type="ChEBI" id="CHEBI:15377"/>
        <dbReference type="ChEBI" id="CHEBI:15378"/>
        <dbReference type="ChEBI" id="CHEBI:57287"/>
        <dbReference type="ChEBI" id="CHEBI:57560"/>
        <dbReference type="ChEBI" id="CHEBI:83139"/>
    </reaction>
</comment>
<dbReference type="STRING" id="1075417.SAMN05421823_10628"/>
<dbReference type="Proteomes" id="UP000198510">
    <property type="component" value="Unassembled WGS sequence"/>
</dbReference>
<keyword evidence="10" id="KW-1185">Reference proteome</keyword>
<evidence type="ECO:0000313" key="10">
    <source>
        <dbReference type="Proteomes" id="UP000198510"/>
    </source>
</evidence>
<dbReference type="EC" id="3.1.2.20" evidence="5"/>
<keyword evidence="1" id="KW-0378">Hydrolase</keyword>
<dbReference type="OrthoDB" id="9806185at2"/>
<protein>
    <recommendedName>
        <fullName evidence="6">Medium/long-chain acyl-CoA thioesterase YigI</fullName>
        <ecNumber evidence="5">3.1.2.20</ecNumber>
    </recommendedName>
</protein>
<evidence type="ECO:0000256" key="1">
    <source>
        <dbReference type="ARBA" id="ARBA00022801"/>
    </source>
</evidence>
<dbReference type="GO" id="GO:0047617">
    <property type="term" value="F:fatty acyl-CoA hydrolase activity"/>
    <property type="evidence" value="ECO:0007669"/>
    <property type="project" value="UniProtKB-EC"/>
</dbReference>
<comment type="similarity">
    <text evidence="4">Belongs to the YigI thioesterase family.</text>
</comment>
<evidence type="ECO:0000259" key="8">
    <source>
        <dbReference type="Pfam" id="PF03061"/>
    </source>
</evidence>
<dbReference type="EMBL" id="FNFO01000006">
    <property type="protein sequence ID" value="SDL43951.1"/>
    <property type="molecule type" value="Genomic_DNA"/>
</dbReference>